<accession>A0A840AXL0</accession>
<dbReference type="AlphaFoldDB" id="A0A840AXL0"/>
<organism evidence="1 2">
    <name type="scientific">Kaistia hirudinis</name>
    <dbReference type="NCBI Taxonomy" id="1293440"/>
    <lineage>
        <taxon>Bacteria</taxon>
        <taxon>Pseudomonadati</taxon>
        <taxon>Pseudomonadota</taxon>
        <taxon>Alphaproteobacteria</taxon>
        <taxon>Hyphomicrobiales</taxon>
        <taxon>Kaistiaceae</taxon>
        <taxon>Kaistia</taxon>
    </lineage>
</organism>
<dbReference type="Gene3D" id="3.40.50.720">
    <property type="entry name" value="NAD(P)-binding Rossmann-like Domain"/>
    <property type="match status" value="1"/>
</dbReference>
<keyword evidence="2" id="KW-1185">Reference proteome</keyword>
<evidence type="ECO:0000313" key="1">
    <source>
        <dbReference type="EMBL" id="MBB3933878.1"/>
    </source>
</evidence>
<feature type="non-terminal residue" evidence="1">
    <location>
        <position position="1"/>
    </location>
</feature>
<name>A0A840AXL0_9HYPH</name>
<proteinExistence type="predicted"/>
<evidence type="ECO:0008006" key="3">
    <source>
        <dbReference type="Google" id="ProtNLM"/>
    </source>
</evidence>
<dbReference type="Proteomes" id="UP000553963">
    <property type="component" value="Unassembled WGS sequence"/>
</dbReference>
<protein>
    <recommendedName>
        <fullName evidence="3">UDP-glucose 6-dehydrogenase</fullName>
    </recommendedName>
</protein>
<comment type="caution">
    <text evidence="1">The sequence shown here is derived from an EMBL/GenBank/DDBJ whole genome shotgun (WGS) entry which is preliminary data.</text>
</comment>
<reference evidence="1 2" key="1">
    <citation type="submission" date="2020-08" db="EMBL/GenBank/DDBJ databases">
        <title>Genomic Encyclopedia of Type Strains, Phase IV (KMG-IV): sequencing the most valuable type-strain genomes for metagenomic binning, comparative biology and taxonomic classification.</title>
        <authorList>
            <person name="Goeker M."/>
        </authorList>
    </citation>
    <scope>NUCLEOTIDE SEQUENCE [LARGE SCALE GENOMIC DNA]</scope>
    <source>
        <strain evidence="1 2">DSM 25966</strain>
    </source>
</reference>
<evidence type="ECO:0000313" key="2">
    <source>
        <dbReference type="Proteomes" id="UP000553963"/>
    </source>
</evidence>
<sequence>DFARLRRLMTTPVLIDLRNVYRREEIARHGFRYASVGRPGEDG</sequence>
<gene>
    <name evidence="1" type="ORF">GGR25_004958</name>
</gene>
<dbReference type="EMBL" id="JACIDS010000011">
    <property type="protein sequence ID" value="MBB3933878.1"/>
    <property type="molecule type" value="Genomic_DNA"/>
</dbReference>